<keyword evidence="7" id="KW-0560">Oxidoreductase</keyword>
<comment type="subcellular location">
    <subcellularLocation>
        <location evidence="1">Membrane</location>
    </subcellularLocation>
</comment>
<evidence type="ECO:0000256" key="1">
    <source>
        <dbReference type="ARBA" id="ARBA00004370"/>
    </source>
</evidence>
<evidence type="ECO:0000256" key="5">
    <source>
        <dbReference type="SAM" id="Phobius"/>
    </source>
</evidence>
<accession>A0ABU4XIA6</accession>
<keyword evidence="2 5" id="KW-0812">Transmembrane</keyword>
<keyword evidence="4 5" id="KW-0472">Membrane</keyword>
<evidence type="ECO:0000256" key="4">
    <source>
        <dbReference type="ARBA" id="ARBA00023136"/>
    </source>
</evidence>
<proteinExistence type="predicted"/>
<dbReference type="EMBL" id="JAVIIZ010000013">
    <property type="protein sequence ID" value="MDX8474505.1"/>
    <property type="molecule type" value="Genomic_DNA"/>
</dbReference>
<evidence type="ECO:0000256" key="3">
    <source>
        <dbReference type="ARBA" id="ARBA00022989"/>
    </source>
</evidence>
<gene>
    <name evidence="7" type="ORF">RFM27_20690</name>
</gene>
<organism evidence="7 8">
    <name type="scientific">Mesorhizobium dulcispinae</name>
    <dbReference type="NCBI Taxonomy" id="3072316"/>
    <lineage>
        <taxon>Bacteria</taxon>
        <taxon>Pseudomonadati</taxon>
        <taxon>Pseudomonadota</taxon>
        <taxon>Alphaproteobacteria</taxon>
        <taxon>Hyphomicrobiales</taxon>
        <taxon>Phyllobacteriaceae</taxon>
        <taxon>Mesorhizobium</taxon>
    </lineage>
</organism>
<dbReference type="Proteomes" id="UP001271780">
    <property type="component" value="Unassembled WGS sequence"/>
</dbReference>
<feature type="transmembrane region" description="Helical" evidence="5">
    <location>
        <begin position="56"/>
        <end position="76"/>
    </location>
</feature>
<dbReference type="EC" id="1.-.-.-" evidence="7"/>
<feature type="domain" description="Fatty acid hydroxylase" evidence="6">
    <location>
        <begin position="107"/>
        <end position="239"/>
    </location>
</feature>
<dbReference type="PANTHER" id="PTHR11863">
    <property type="entry name" value="STEROL DESATURASE"/>
    <property type="match status" value="1"/>
</dbReference>
<evidence type="ECO:0000313" key="8">
    <source>
        <dbReference type="Proteomes" id="UP001271780"/>
    </source>
</evidence>
<dbReference type="RefSeq" id="WP_320317676.1">
    <property type="nucleotide sequence ID" value="NZ_JAVIIX010000012.1"/>
</dbReference>
<comment type="caution">
    <text evidence="7">The sequence shown here is derived from an EMBL/GenBank/DDBJ whole genome shotgun (WGS) entry which is preliminary data.</text>
</comment>
<dbReference type="GO" id="GO:0016491">
    <property type="term" value="F:oxidoreductase activity"/>
    <property type="evidence" value="ECO:0007669"/>
    <property type="project" value="UniProtKB-KW"/>
</dbReference>
<keyword evidence="3 5" id="KW-1133">Transmembrane helix</keyword>
<protein>
    <submittedName>
        <fullName evidence="7">Sterol desaturase family protein</fullName>
        <ecNumber evidence="7">1.-.-.-</ecNumber>
    </submittedName>
</protein>
<keyword evidence="8" id="KW-1185">Reference proteome</keyword>
<evidence type="ECO:0000313" key="7">
    <source>
        <dbReference type="EMBL" id="MDX8474505.1"/>
    </source>
</evidence>
<dbReference type="InterPro" id="IPR050307">
    <property type="entry name" value="Sterol_Desaturase_Related"/>
</dbReference>
<name>A0ABU4XIA6_9HYPH</name>
<sequence>MGNIVDFITGLFEVWRGQVSDPDKQCVFAFLLLLLAIDIARKGWRLSWSRRAVESVAATLAIFHINVVLVPAVWLLSEQLKALYGLLGIPSVPSTVWAGLPVWMLSLLAILAHDFANYWNHRVMHLKWLWPVHAIHHSDPVVNGLTTYRVHALEMLVMWGSYTILLTWLGLPADAMGIGALILVLHNVYVHVDVDWGHGPLRMLIASPRFHRWHHADEPAAYGKNLANVFPFFDWIFGTYRVPGPCRVVMGATGVPSNDVVRLTLWPLLEWARLGRQQLKGLRTSIGGLARDASLGKVGTLDTNAD</sequence>
<reference evidence="7 8" key="1">
    <citation type="submission" date="2023-08" db="EMBL/GenBank/DDBJ databases">
        <title>Implementing the SeqCode for naming new Mesorhizobium species isolated from Vachellia karroo root nodules.</title>
        <authorList>
            <person name="Van Lill M."/>
        </authorList>
    </citation>
    <scope>NUCLEOTIDE SEQUENCE [LARGE SCALE GENOMIC DNA]</scope>
    <source>
        <strain evidence="7 8">VK23A</strain>
    </source>
</reference>
<evidence type="ECO:0000256" key="2">
    <source>
        <dbReference type="ARBA" id="ARBA00022692"/>
    </source>
</evidence>
<dbReference type="Pfam" id="PF04116">
    <property type="entry name" value="FA_hydroxylase"/>
    <property type="match status" value="1"/>
</dbReference>
<dbReference type="InterPro" id="IPR006694">
    <property type="entry name" value="Fatty_acid_hydroxylase"/>
</dbReference>
<feature type="transmembrane region" description="Helical" evidence="5">
    <location>
        <begin position="96"/>
        <end position="119"/>
    </location>
</feature>
<evidence type="ECO:0000259" key="6">
    <source>
        <dbReference type="Pfam" id="PF04116"/>
    </source>
</evidence>